<dbReference type="InterPro" id="IPR021250">
    <property type="entry name" value="DUF2789"/>
</dbReference>
<evidence type="ECO:0000313" key="1">
    <source>
        <dbReference type="EMBL" id="CUS42859.1"/>
    </source>
</evidence>
<sequence>MEQPIHTLNCLFDQLGLPSNDDDIAGFIERHKPVGDEIYIHQMSFFNKSQRAFL</sequence>
<name>A0A160TI94_9ZZZZ</name>
<dbReference type="Pfam" id="PF10982">
    <property type="entry name" value="DUF2789"/>
    <property type="match status" value="1"/>
</dbReference>
<reference evidence="1" key="1">
    <citation type="submission" date="2015-10" db="EMBL/GenBank/DDBJ databases">
        <authorList>
            <person name="Gilbert D.G."/>
        </authorList>
    </citation>
    <scope>NUCLEOTIDE SEQUENCE</scope>
</reference>
<proteinExistence type="predicted"/>
<dbReference type="Gene3D" id="1.10.10.1130">
    <property type="entry name" value="Uncharacterised protein PF10982, DUF2789"/>
    <property type="match status" value="1"/>
</dbReference>
<gene>
    <name evidence="1" type="ORF">MGWOODY_Tha2935</name>
</gene>
<organism evidence="1">
    <name type="scientific">hydrothermal vent metagenome</name>
    <dbReference type="NCBI Taxonomy" id="652676"/>
    <lineage>
        <taxon>unclassified sequences</taxon>
        <taxon>metagenomes</taxon>
        <taxon>ecological metagenomes</taxon>
    </lineage>
</organism>
<protein>
    <recommendedName>
        <fullName evidence="2">DUF2789 domain-containing protein</fullName>
    </recommendedName>
</protein>
<dbReference type="EMBL" id="CZQC01000071">
    <property type="protein sequence ID" value="CUS42859.1"/>
    <property type="molecule type" value="Genomic_DNA"/>
</dbReference>
<accession>A0A160TI94</accession>
<dbReference type="AlphaFoldDB" id="A0A160TI94"/>
<evidence type="ECO:0008006" key="2">
    <source>
        <dbReference type="Google" id="ProtNLM"/>
    </source>
</evidence>
<dbReference type="InterPro" id="IPR038086">
    <property type="entry name" value="DUF2789_sf"/>
</dbReference>